<dbReference type="InterPro" id="IPR013805">
    <property type="entry name" value="GrpE_CC"/>
</dbReference>
<gene>
    <name evidence="3 7" type="primary">grpE</name>
    <name evidence="7" type="ORF">ACFO4N_04795</name>
</gene>
<evidence type="ECO:0000256" key="3">
    <source>
        <dbReference type="HAMAP-Rule" id="MF_01151"/>
    </source>
</evidence>
<dbReference type="NCBIfam" id="NF010738">
    <property type="entry name" value="PRK14140.1"/>
    <property type="match status" value="1"/>
</dbReference>
<dbReference type="InterPro" id="IPR000740">
    <property type="entry name" value="GrpE"/>
</dbReference>
<feature type="compositionally biased region" description="Acidic residues" evidence="6">
    <location>
        <begin position="35"/>
        <end position="45"/>
    </location>
</feature>
<dbReference type="PROSITE" id="PS01071">
    <property type="entry name" value="GRPE"/>
    <property type="match status" value="1"/>
</dbReference>
<dbReference type="PANTHER" id="PTHR21237:SF23">
    <property type="entry name" value="GRPE PROTEIN HOMOLOG, MITOCHONDRIAL"/>
    <property type="match status" value="1"/>
</dbReference>
<dbReference type="PANTHER" id="PTHR21237">
    <property type="entry name" value="GRPE PROTEIN"/>
    <property type="match status" value="1"/>
</dbReference>
<comment type="subcellular location">
    <subcellularLocation>
        <location evidence="3">Cytoplasm</location>
    </subcellularLocation>
</comment>
<dbReference type="InterPro" id="IPR009012">
    <property type="entry name" value="GrpE_head"/>
</dbReference>
<name>A0ABV9GLE1_9BACL</name>
<comment type="similarity">
    <text evidence="1 3 5">Belongs to the GrpE family.</text>
</comment>
<dbReference type="CDD" id="cd00446">
    <property type="entry name" value="GrpE"/>
    <property type="match status" value="1"/>
</dbReference>
<dbReference type="EMBL" id="JBHSFW010000001">
    <property type="protein sequence ID" value="MFC4618045.1"/>
    <property type="molecule type" value="Genomic_DNA"/>
</dbReference>
<dbReference type="Pfam" id="PF01025">
    <property type="entry name" value="GrpE"/>
    <property type="match status" value="1"/>
</dbReference>
<reference evidence="8" key="1">
    <citation type="journal article" date="2019" name="Int. J. Syst. Evol. Microbiol.">
        <title>The Global Catalogue of Microorganisms (GCM) 10K type strain sequencing project: providing services to taxonomists for standard genome sequencing and annotation.</title>
        <authorList>
            <consortium name="The Broad Institute Genomics Platform"/>
            <consortium name="The Broad Institute Genome Sequencing Center for Infectious Disease"/>
            <person name="Wu L."/>
            <person name="Ma J."/>
        </authorList>
    </citation>
    <scope>NUCLEOTIDE SEQUENCE [LARGE SCALE GENOMIC DNA]</scope>
    <source>
        <strain evidence="8">CGMCC 1.16306</strain>
    </source>
</reference>
<dbReference type="SUPFAM" id="SSF58014">
    <property type="entry name" value="Coiled-coil domain of nucleotide exchange factor GrpE"/>
    <property type="match status" value="1"/>
</dbReference>
<dbReference type="SUPFAM" id="SSF51064">
    <property type="entry name" value="Head domain of nucleotide exchange factor GrpE"/>
    <property type="match status" value="1"/>
</dbReference>
<sequence length="204" mass="23283">MSGLPEEPGKETVVEEEVEEEVHETNDEAATPESLDPDEENEAGEVENGSDNKDQEEKIAALEKDIQDLTNRLLRVQADYDNFRRRTREEREKERQYRAQSIVEDLLPVLDNFNRALDTKAENEESRAIIKGMEMVFRQFQDALIKEGVKEIAALGEPFDPNKHQAVMQVESDDHESNTVVEVLQAGYELNGRVIRPSMVKVSL</sequence>
<comment type="subunit">
    <text evidence="3">Homodimer.</text>
</comment>
<evidence type="ECO:0000256" key="4">
    <source>
        <dbReference type="RuleBase" id="RU000639"/>
    </source>
</evidence>
<accession>A0ABV9GLE1</accession>
<comment type="function">
    <text evidence="3 4">Participates actively in the response to hyperosmotic and heat shock by preventing the aggregation of stress-denatured proteins, in association with DnaK and GrpE. It is the nucleotide exchange factor for DnaK and may function as a thermosensor. Unfolded proteins bind initially to DnaJ; upon interaction with the DnaJ-bound protein, DnaK hydrolyzes its bound ATP, resulting in the formation of a stable complex. GrpE releases ADP from DnaK; ATP binding to DnaK triggers the release of the substrate protein, thus completing the reaction cycle. Several rounds of ATP-dependent interactions between DnaJ, DnaK and GrpE are required for fully efficient folding.</text>
</comment>
<dbReference type="HAMAP" id="MF_01151">
    <property type="entry name" value="GrpE"/>
    <property type="match status" value="1"/>
</dbReference>
<dbReference type="RefSeq" id="WP_376845052.1">
    <property type="nucleotide sequence ID" value="NZ_JBHSFW010000001.1"/>
</dbReference>
<dbReference type="PRINTS" id="PR00773">
    <property type="entry name" value="GRPEPROTEIN"/>
</dbReference>
<dbReference type="Gene3D" id="2.30.22.10">
    <property type="entry name" value="Head domain of nucleotide exchange factor GrpE"/>
    <property type="match status" value="1"/>
</dbReference>
<dbReference type="Proteomes" id="UP001596022">
    <property type="component" value="Unassembled WGS sequence"/>
</dbReference>
<evidence type="ECO:0000256" key="2">
    <source>
        <dbReference type="ARBA" id="ARBA00023186"/>
    </source>
</evidence>
<proteinExistence type="inferred from homology"/>
<organism evidence="7 8">
    <name type="scientific">Camelliibacillus cellulosilyticus</name>
    <dbReference type="NCBI Taxonomy" id="2174486"/>
    <lineage>
        <taxon>Bacteria</taxon>
        <taxon>Bacillati</taxon>
        <taxon>Bacillota</taxon>
        <taxon>Bacilli</taxon>
        <taxon>Bacillales</taxon>
        <taxon>Sporolactobacillaceae</taxon>
        <taxon>Camelliibacillus</taxon>
    </lineage>
</organism>
<evidence type="ECO:0000256" key="5">
    <source>
        <dbReference type="RuleBase" id="RU004478"/>
    </source>
</evidence>
<keyword evidence="3 4" id="KW-0346">Stress response</keyword>
<keyword evidence="2 3" id="KW-0143">Chaperone</keyword>
<keyword evidence="3" id="KW-0963">Cytoplasm</keyword>
<feature type="region of interest" description="Disordered" evidence="6">
    <location>
        <begin position="1"/>
        <end position="57"/>
    </location>
</feature>
<dbReference type="Gene3D" id="3.90.20.20">
    <property type="match status" value="1"/>
</dbReference>
<evidence type="ECO:0000313" key="7">
    <source>
        <dbReference type="EMBL" id="MFC4618045.1"/>
    </source>
</evidence>
<comment type="caution">
    <text evidence="7">The sequence shown here is derived from an EMBL/GenBank/DDBJ whole genome shotgun (WGS) entry which is preliminary data.</text>
</comment>
<evidence type="ECO:0000313" key="8">
    <source>
        <dbReference type="Proteomes" id="UP001596022"/>
    </source>
</evidence>
<protein>
    <recommendedName>
        <fullName evidence="3 4">Protein GrpE</fullName>
    </recommendedName>
    <alternativeName>
        <fullName evidence="3">HSP-70 cofactor</fullName>
    </alternativeName>
</protein>
<evidence type="ECO:0000256" key="6">
    <source>
        <dbReference type="SAM" id="MobiDB-lite"/>
    </source>
</evidence>
<keyword evidence="8" id="KW-1185">Reference proteome</keyword>
<evidence type="ECO:0000256" key="1">
    <source>
        <dbReference type="ARBA" id="ARBA00009054"/>
    </source>
</evidence>